<dbReference type="Proteomes" id="UP000659654">
    <property type="component" value="Unassembled WGS sequence"/>
</dbReference>
<name>A0A1I7RVB2_BURXY</name>
<sequence>MSTFASKSGFSPSVAVLSSQGAENVANRNNLSFAEMLGPFSSTKVEFKDPNGRPSSITLSVDFRDIKRDGYLLSLTVLPSVLQEVVKLSVNNSNTDVWDSCFVNAFHSWFEPAEHDFLKAYLACIFVVSSEDSNALVELDHMVNQQNLQQQGLDSSLTTPAFCAPPKWFLSQILKHFVVVHDMSRGNKEQAERLSKSIKERYGSCTMLKINSGENVNLPDVWRYVNTRRAGLKTGLEVARREILASRAASNGSGPEPESVDFKIEVFGQCLSQEDRDRVESFTQGFITDDLVPFVSKQMNILNEAIVSRRGLGKSFTNMRKWLNVATTAQTSSTTGVNYASESTEMQSRRLADLAFLFGAYPFAFQLYQSLKKDFLNDQAWVQHAGTLEMAAITSYLSGASNGKNFPMHYIENSLNYYIKTSSNPLLFFRSIMFSTRLLEDLGRPQDAASFLARFIPLASMNDLFVAVATEHSATLYGRARLFRKQSFQRFLAAELYLIVKLEVIATRLLESVLTEIGDKRWWSAEDYVLLDLSKQMTEDKDIAKECAEKLLRSEDAITDRVLYKSTEHFLNFLETCGPMGKIDLIVPKLEVSTPQIYYVNQDLLSRKEYEKEEWKTLYEKAITSLKQHNPAVKHPLGIPKVMRVPVNEPVYVKIGFEKEFSFPLVMEGLALNVKSNGEVESLTIPRYRLPEYGEETPGLDQGKQDAADYITFYFTPKSVDNVYEIESLACQLSDIDMKGRVSGQIPLQIYGNKERFKVKTDKLVWPRLSISTPNHTYEEYQKMSLELYCGQVYRKEVEIGNPSETAATVTVTSEARCKFVITSDDKAVDNDGDCFKVLPRQILKLNIFILAPRTAVKSKPVRVLLSYCSAHGAIRNHLIEFSVTTTHLLKTNIRVIDRKSGLCALVVKNEVSKRSFVQIEALKLSFKSNDKKVESHVGLEKVSDRKITLEAEQEDTFCFKIKANKSSSPEINFQEIPQDGKNWPTFEDSTEKSIYFELLWKARKTDLSQTITNSYGRTRIPNPFISLSSDEKETITAFAGPKLLLKKSFEEKTSDLPGLEGTFKLAEGDIDVLSEEILQNLQIKEPKIPWAHKYAVS</sequence>
<dbReference type="EMBL" id="CAJFCV020000001">
    <property type="protein sequence ID" value="CAG9086632.1"/>
    <property type="molecule type" value="Genomic_DNA"/>
</dbReference>
<dbReference type="PANTHER" id="PTHR12975">
    <property type="entry name" value="TRANSPORT PROTEIN TRAPP"/>
    <property type="match status" value="1"/>
</dbReference>
<evidence type="ECO:0000313" key="3">
    <source>
        <dbReference type="Proteomes" id="UP000659654"/>
    </source>
</evidence>
<evidence type="ECO:0000313" key="2">
    <source>
        <dbReference type="Proteomes" id="UP000095284"/>
    </source>
</evidence>
<dbReference type="eggNOG" id="KOG1938">
    <property type="taxonomic scope" value="Eukaryota"/>
</dbReference>
<dbReference type="WBParaSite" id="BXY_0467300.1">
    <property type="protein sequence ID" value="BXY_0467300.1"/>
    <property type="gene ID" value="BXY_0467300"/>
</dbReference>
<dbReference type="Proteomes" id="UP000095284">
    <property type="component" value="Unplaced"/>
</dbReference>
<dbReference type="Proteomes" id="UP000582659">
    <property type="component" value="Unassembled WGS sequence"/>
</dbReference>
<dbReference type="AlphaFoldDB" id="A0A1I7RVB2"/>
<dbReference type="SMR" id="A0A1I7RVB2"/>
<dbReference type="Pfam" id="PF12739">
    <property type="entry name" value="TRAPPC-Trs85"/>
    <property type="match status" value="1"/>
</dbReference>
<dbReference type="InterPro" id="IPR024420">
    <property type="entry name" value="TRAPP_III_complex_Trs85"/>
</dbReference>
<organism evidence="2 4">
    <name type="scientific">Bursaphelenchus xylophilus</name>
    <name type="common">Pinewood nematode worm</name>
    <name type="synonym">Aphelenchoides xylophilus</name>
    <dbReference type="NCBI Taxonomy" id="6326"/>
    <lineage>
        <taxon>Eukaryota</taxon>
        <taxon>Metazoa</taxon>
        <taxon>Ecdysozoa</taxon>
        <taxon>Nematoda</taxon>
        <taxon>Chromadorea</taxon>
        <taxon>Rhabditida</taxon>
        <taxon>Tylenchina</taxon>
        <taxon>Tylenchomorpha</taxon>
        <taxon>Aphelenchoidea</taxon>
        <taxon>Aphelenchoididae</taxon>
        <taxon>Bursaphelenchus</taxon>
    </lineage>
</organism>
<gene>
    <name evidence="1" type="ORF">BXYJ_LOCUS1993</name>
</gene>
<dbReference type="EMBL" id="CAJFDI010000001">
    <property type="protein sequence ID" value="CAD5210567.1"/>
    <property type="molecule type" value="Genomic_DNA"/>
</dbReference>
<dbReference type="PANTHER" id="PTHR12975:SF6">
    <property type="entry name" value="TRAFFICKING PROTEIN PARTICLE COMPLEX SUBUNIT 8"/>
    <property type="match status" value="1"/>
</dbReference>
<evidence type="ECO:0000313" key="4">
    <source>
        <dbReference type="WBParaSite" id="BXY_0467300.1"/>
    </source>
</evidence>
<protein>
    <submittedName>
        <fullName evidence="1">(pine wood nematode) hypothetical protein</fullName>
    </submittedName>
</protein>
<evidence type="ECO:0000313" key="1">
    <source>
        <dbReference type="EMBL" id="CAD5210567.1"/>
    </source>
</evidence>
<dbReference type="OrthoDB" id="203724at2759"/>
<proteinExistence type="predicted"/>
<reference evidence="1" key="2">
    <citation type="submission" date="2020-09" db="EMBL/GenBank/DDBJ databases">
        <authorList>
            <person name="Kikuchi T."/>
        </authorList>
    </citation>
    <scope>NUCLEOTIDE SEQUENCE</scope>
    <source>
        <strain evidence="1">Ka4C1</strain>
    </source>
</reference>
<dbReference type="GO" id="GO:1990072">
    <property type="term" value="C:TRAPPIII protein complex"/>
    <property type="evidence" value="ECO:0007669"/>
    <property type="project" value="TreeGrafter"/>
</dbReference>
<reference evidence="4" key="1">
    <citation type="submission" date="2016-11" db="UniProtKB">
        <authorList>
            <consortium name="WormBaseParasite"/>
        </authorList>
    </citation>
    <scope>IDENTIFICATION</scope>
</reference>
<keyword evidence="3" id="KW-1185">Reference proteome</keyword>
<accession>A0A1I7RVB2</accession>